<dbReference type="AlphaFoldDB" id="A0A0D3JWF8"/>
<dbReference type="Proteomes" id="UP000013827">
    <property type="component" value="Unassembled WGS sequence"/>
</dbReference>
<feature type="compositionally biased region" description="Pro residues" evidence="1">
    <location>
        <begin position="319"/>
        <end position="328"/>
    </location>
</feature>
<organism evidence="3 4">
    <name type="scientific">Emiliania huxleyi (strain CCMP1516)</name>
    <dbReference type="NCBI Taxonomy" id="280463"/>
    <lineage>
        <taxon>Eukaryota</taxon>
        <taxon>Haptista</taxon>
        <taxon>Haptophyta</taxon>
        <taxon>Prymnesiophyceae</taxon>
        <taxon>Isochrysidales</taxon>
        <taxon>Noelaerhabdaceae</taxon>
        <taxon>Emiliania</taxon>
    </lineage>
</organism>
<dbReference type="RefSeq" id="XP_005780272.1">
    <property type="nucleotide sequence ID" value="XM_005780215.1"/>
</dbReference>
<feature type="region of interest" description="Disordered" evidence="1">
    <location>
        <begin position="292"/>
        <end position="328"/>
    </location>
</feature>
<dbReference type="GeneID" id="17269790"/>
<accession>A0A0D3JWF8</accession>
<proteinExistence type="predicted"/>
<feature type="region of interest" description="Disordered" evidence="1">
    <location>
        <begin position="180"/>
        <end position="218"/>
    </location>
</feature>
<dbReference type="PaxDb" id="2903-EOD24245"/>
<dbReference type="EnsemblProtists" id="EOD27843">
    <property type="protein sequence ID" value="EOD27843"/>
    <property type="gene ID" value="EMIHUDRAFT_100200"/>
</dbReference>
<dbReference type="RefSeq" id="XP_005776674.1">
    <property type="nucleotide sequence ID" value="XM_005776617.1"/>
</dbReference>
<feature type="signal peptide" evidence="2">
    <location>
        <begin position="1"/>
        <end position="36"/>
    </location>
</feature>
<keyword evidence="2" id="KW-0732">Signal</keyword>
<keyword evidence="4" id="KW-1185">Reference proteome</keyword>
<protein>
    <submittedName>
        <fullName evidence="3">Uncharacterized protein</fullName>
    </submittedName>
</protein>
<dbReference type="GeneID" id="17273389"/>
<dbReference type="EnsemblProtists" id="EOD24245">
    <property type="protein sequence ID" value="EOD24245"/>
    <property type="gene ID" value="EMIHUDRAFT_116024"/>
</dbReference>
<sequence>MIALQPSPPSRARVISCSGALLSLTALLVLARSAAAGRAMPGSFPPEAGLGPKASRVTARIREELMPHFGMPHFQQQALPELRGPQLPEPQMPQLQMPPLLSFDASPRQQPKRPTKSTKAQPPPANTAATPLAVSPSAALASAIAAGAIAVSADVPASTISASALTGGMVKGTVEADRASLPTGRAMKTNASESSGRGTTTRDPGGGGAPLPELRPPELPNVELPDVDTGLPELHAPRIQLPPVSLPEPPQLQAPTVQWPYLYELYPSTSSPPAFELTSGPLALDLRHSPKLTRLPPAKTSSSPPPAPHWVAISRLSPSSPPPPQPPEAYPWLPCRLPGVVCSGGTDATGRYPVNVEVSQCF</sequence>
<dbReference type="HOGENOM" id="CLU_765991_0_0_1"/>
<evidence type="ECO:0000313" key="3">
    <source>
        <dbReference type="EnsemblProtists" id="EOD27843"/>
    </source>
</evidence>
<feature type="chain" id="PRO_5044053593" evidence="2">
    <location>
        <begin position="37"/>
        <end position="362"/>
    </location>
</feature>
<name>A0A0D3JWF8_EMIH1</name>
<evidence type="ECO:0000256" key="2">
    <source>
        <dbReference type="SAM" id="SignalP"/>
    </source>
</evidence>
<reference evidence="4" key="1">
    <citation type="journal article" date="2013" name="Nature">
        <title>Pan genome of the phytoplankton Emiliania underpins its global distribution.</title>
        <authorList>
            <person name="Read B.A."/>
            <person name="Kegel J."/>
            <person name="Klute M.J."/>
            <person name="Kuo A."/>
            <person name="Lefebvre S.C."/>
            <person name="Maumus F."/>
            <person name="Mayer C."/>
            <person name="Miller J."/>
            <person name="Monier A."/>
            <person name="Salamov A."/>
            <person name="Young J."/>
            <person name="Aguilar M."/>
            <person name="Claverie J.M."/>
            <person name="Frickenhaus S."/>
            <person name="Gonzalez K."/>
            <person name="Herman E.K."/>
            <person name="Lin Y.C."/>
            <person name="Napier J."/>
            <person name="Ogata H."/>
            <person name="Sarno A.F."/>
            <person name="Shmutz J."/>
            <person name="Schroeder D."/>
            <person name="de Vargas C."/>
            <person name="Verret F."/>
            <person name="von Dassow P."/>
            <person name="Valentin K."/>
            <person name="Van de Peer Y."/>
            <person name="Wheeler G."/>
            <person name="Dacks J.B."/>
            <person name="Delwiche C.F."/>
            <person name="Dyhrman S.T."/>
            <person name="Glockner G."/>
            <person name="John U."/>
            <person name="Richards T."/>
            <person name="Worden A.Z."/>
            <person name="Zhang X."/>
            <person name="Grigoriev I.V."/>
            <person name="Allen A.E."/>
            <person name="Bidle K."/>
            <person name="Borodovsky M."/>
            <person name="Bowler C."/>
            <person name="Brownlee C."/>
            <person name="Cock J.M."/>
            <person name="Elias M."/>
            <person name="Gladyshev V.N."/>
            <person name="Groth M."/>
            <person name="Guda C."/>
            <person name="Hadaegh A."/>
            <person name="Iglesias-Rodriguez M.D."/>
            <person name="Jenkins J."/>
            <person name="Jones B.M."/>
            <person name="Lawson T."/>
            <person name="Leese F."/>
            <person name="Lindquist E."/>
            <person name="Lobanov A."/>
            <person name="Lomsadze A."/>
            <person name="Malik S.B."/>
            <person name="Marsh M.E."/>
            <person name="Mackinder L."/>
            <person name="Mock T."/>
            <person name="Mueller-Roeber B."/>
            <person name="Pagarete A."/>
            <person name="Parker M."/>
            <person name="Probert I."/>
            <person name="Quesneville H."/>
            <person name="Raines C."/>
            <person name="Rensing S.A."/>
            <person name="Riano-Pachon D.M."/>
            <person name="Richier S."/>
            <person name="Rokitta S."/>
            <person name="Shiraiwa Y."/>
            <person name="Soanes D.M."/>
            <person name="van der Giezen M."/>
            <person name="Wahlund T.M."/>
            <person name="Williams B."/>
            <person name="Wilson W."/>
            <person name="Wolfe G."/>
            <person name="Wurch L.L."/>
        </authorList>
    </citation>
    <scope>NUCLEOTIDE SEQUENCE</scope>
</reference>
<evidence type="ECO:0000313" key="4">
    <source>
        <dbReference type="Proteomes" id="UP000013827"/>
    </source>
</evidence>
<evidence type="ECO:0000256" key="1">
    <source>
        <dbReference type="SAM" id="MobiDB-lite"/>
    </source>
</evidence>
<reference evidence="3" key="2">
    <citation type="submission" date="2024-10" db="UniProtKB">
        <authorList>
            <consortium name="EnsemblProtists"/>
        </authorList>
    </citation>
    <scope>IDENTIFICATION</scope>
</reference>
<feature type="region of interest" description="Disordered" evidence="1">
    <location>
        <begin position="83"/>
        <end position="131"/>
    </location>
</feature>
<dbReference type="KEGG" id="ehx:EMIHUDRAFT_100200"/>
<feature type="compositionally biased region" description="Low complexity" evidence="1">
    <location>
        <begin position="92"/>
        <end position="101"/>
    </location>
</feature>
<dbReference type="KEGG" id="ehx:EMIHUDRAFT_116024"/>